<feature type="domain" description="Glyoxalase/fosfomycin resistance/dioxygenase" evidence="1">
    <location>
        <begin position="15"/>
        <end position="119"/>
    </location>
</feature>
<sequence length="124" mass="13960">MKIPEGHQSVMPYLMVNGAVQFLSFLENVFQAEKIYWMPREDGSLMHAEVNIHGSTIMFSESQDPGDNLSNKFFIYVENADETYQKALDSGAKAISDLANKEYGRSGGVIDPFGITWWITSTKE</sequence>
<dbReference type="InterPro" id="IPR004360">
    <property type="entry name" value="Glyas_Fos-R_dOase_dom"/>
</dbReference>
<dbReference type="PANTHER" id="PTHR34109">
    <property type="entry name" value="BNAUNNG04460D PROTEIN-RELATED"/>
    <property type="match status" value="1"/>
</dbReference>
<dbReference type="EMBL" id="FOXH01000013">
    <property type="protein sequence ID" value="SFQ24911.1"/>
    <property type="molecule type" value="Genomic_DNA"/>
</dbReference>
<dbReference type="Gene3D" id="3.30.720.120">
    <property type="match status" value="1"/>
</dbReference>
<organism evidence="2 3">
    <name type="scientific">Pseudarcicella hirudinis</name>
    <dbReference type="NCBI Taxonomy" id="1079859"/>
    <lineage>
        <taxon>Bacteria</taxon>
        <taxon>Pseudomonadati</taxon>
        <taxon>Bacteroidota</taxon>
        <taxon>Cytophagia</taxon>
        <taxon>Cytophagales</taxon>
        <taxon>Flectobacillaceae</taxon>
        <taxon>Pseudarcicella</taxon>
    </lineage>
</organism>
<dbReference type="AlphaFoldDB" id="A0A1I5WZ67"/>
<dbReference type="Proteomes" id="UP000199306">
    <property type="component" value="Unassembled WGS sequence"/>
</dbReference>
<dbReference type="SUPFAM" id="SSF54593">
    <property type="entry name" value="Glyoxalase/Bleomycin resistance protein/Dihydroxybiphenyl dioxygenase"/>
    <property type="match status" value="1"/>
</dbReference>
<dbReference type="RefSeq" id="WP_092018735.1">
    <property type="nucleotide sequence ID" value="NZ_FOXH01000013.1"/>
</dbReference>
<evidence type="ECO:0000313" key="2">
    <source>
        <dbReference type="EMBL" id="SFQ24911.1"/>
    </source>
</evidence>
<dbReference type="CDD" id="cd07246">
    <property type="entry name" value="VOC_like"/>
    <property type="match status" value="1"/>
</dbReference>
<dbReference type="Pfam" id="PF00903">
    <property type="entry name" value="Glyoxalase"/>
    <property type="match status" value="1"/>
</dbReference>
<proteinExistence type="predicted"/>
<name>A0A1I5WZ67_9BACT</name>
<protein>
    <submittedName>
        <fullName evidence="2">Uncharacterized conserved protein PhnB, glyoxalase superfamily</fullName>
    </submittedName>
</protein>
<dbReference type="PANTHER" id="PTHR34109:SF1">
    <property type="entry name" value="VOC DOMAIN-CONTAINING PROTEIN"/>
    <property type="match status" value="1"/>
</dbReference>
<reference evidence="2 3" key="1">
    <citation type="submission" date="2016-10" db="EMBL/GenBank/DDBJ databases">
        <authorList>
            <person name="de Groot N.N."/>
        </authorList>
    </citation>
    <scope>NUCLEOTIDE SEQUENCE [LARGE SCALE GENOMIC DNA]</scope>
    <source>
        <strain evidence="3">E92,LMG 26720,CCM 7988</strain>
    </source>
</reference>
<evidence type="ECO:0000259" key="1">
    <source>
        <dbReference type="Pfam" id="PF00903"/>
    </source>
</evidence>
<evidence type="ECO:0000313" key="3">
    <source>
        <dbReference type="Proteomes" id="UP000199306"/>
    </source>
</evidence>
<gene>
    <name evidence="2" type="ORF">SAMN04515674_11323</name>
</gene>
<dbReference type="Gene3D" id="3.30.720.110">
    <property type="match status" value="1"/>
</dbReference>
<accession>A0A1I5WZ67</accession>
<dbReference type="STRING" id="1079859.SAMN04515674_11323"/>
<dbReference type="InterPro" id="IPR029068">
    <property type="entry name" value="Glyas_Bleomycin-R_OHBP_Dase"/>
</dbReference>
<dbReference type="OrthoDB" id="9795306at2"/>
<keyword evidence="3" id="KW-1185">Reference proteome</keyword>